<dbReference type="InterPro" id="IPR036291">
    <property type="entry name" value="NAD(P)-bd_dom_sf"/>
</dbReference>
<reference evidence="6 7" key="1">
    <citation type="submission" date="2017-10" db="EMBL/GenBank/DDBJ databases">
        <title>Sequencing the genomes of 1000 actinobacteria strains.</title>
        <authorList>
            <person name="Klenk H.-P."/>
        </authorList>
    </citation>
    <scope>NUCLEOTIDE SEQUENCE [LARGE SCALE GENOMIC DNA]</scope>
    <source>
        <strain evidence="6 7">DSM 18966</strain>
    </source>
</reference>
<dbReference type="SUPFAM" id="SSF55347">
    <property type="entry name" value="Glyceraldehyde-3-phosphate dehydrogenase-like, C-terminal domain"/>
    <property type="match status" value="1"/>
</dbReference>
<dbReference type="GO" id="GO:0016491">
    <property type="term" value="F:oxidoreductase activity"/>
    <property type="evidence" value="ECO:0007669"/>
    <property type="project" value="UniProtKB-KW"/>
</dbReference>
<proteinExistence type="inferred from homology"/>
<dbReference type="SUPFAM" id="SSF51735">
    <property type="entry name" value="NAD(P)-binding Rossmann-fold domains"/>
    <property type="match status" value="1"/>
</dbReference>
<accession>A0A2A9E2Y6</accession>
<gene>
    <name evidence="6" type="ORF">ATL42_0868</name>
</gene>
<comment type="caution">
    <text evidence="6">The sequence shown here is derived from an EMBL/GenBank/DDBJ whole genome shotgun (WGS) entry which is preliminary data.</text>
</comment>
<organism evidence="6 7">
    <name type="scientific">Sanguibacter antarcticus</name>
    <dbReference type="NCBI Taxonomy" id="372484"/>
    <lineage>
        <taxon>Bacteria</taxon>
        <taxon>Bacillati</taxon>
        <taxon>Actinomycetota</taxon>
        <taxon>Actinomycetes</taxon>
        <taxon>Micrococcales</taxon>
        <taxon>Sanguibacteraceae</taxon>
        <taxon>Sanguibacter</taxon>
    </lineage>
</organism>
<evidence type="ECO:0000256" key="1">
    <source>
        <dbReference type="ARBA" id="ARBA00010928"/>
    </source>
</evidence>
<dbReference type="PANTHER" id="PTHR22604:SF105">
    <property type="entry name" value="TRANS-1,2-DIHYDROBENZENE-1,2-DIOL DEHYDROGENASE"/>
    <property type="match status" value="1"/>
</dbReference>
<dbReference type="Pfam" id="PF22725">
    <property type="entry name" value="GFO_IDH_MocA_C3"/>
    <property type="match status" value="1"/>
</dbReference>
<dbReference type="InterPro" id="IPR000683">
    <property type="entry name" value="Gfo/Idh/MocA-like_OxRdtase_N"/>
</dbReference>
<dbReference type="OrthoDB" id="9815825at2"/>
<dbReference type="RefSeq" id="WP_098454289.1">
    <property type="nucleotide sequence ID" value="NZ_PDJG01000001.1"/>
</dbReference>
<dbReference type="Proteomes" id="UP000225548">
    <property type="component" value="Unassembled WGS sequence"/>
</dbReference>
<dbReference type="AlphaFoldDB" id="A0A2A9E2Y6"/>
<dbReference type="PANTHER" id="PTHR22604">
    <property type="entry name" value="OXIDOREDUCTASES"/>
    <property type="match status" value="1"/>
</dbReference>
<name>A0A2A9E2Y6_9MICO</name>
<protein>
    <submittedName>
        <fullName evidence="6">Putative dehydrogenase</fullName>
    </submittedName>
</protein>
<evidence type="ECO:0000256" key="3">
    <source>
        <dbReference type="ARBA" id="ARBA00023027"/>
    </source>
</evidence>
<keyword evidence="2" id="KW-0560">Oxidoreductase</keyword>
<evidence type="ECO:0000259" key="5">
    <source>
        <dbReference type="Pfam" id="PF22725"/>
    </source>
</evidence>
<comment type="similarity">
    <text evidence="1">Belongs to the Gfo/Idh/MocA family.</text>
</comment>
<keyword evidence="3" id="KW-0520">NAD</keyword>
<dbReference type="InterPro" id="IPR050984">
    <property type="entry name" value="Gfo/Idh/MocA_domain"/>
</dbReference>
<evidence type="ECO:0000313" key="6">
    <source>
        <dbReference type="EMBL" id="PFG33016.1"/>
    </source>
</evidence>
<feature type="domain" description="GFO/IDH/MocA-like oxidoreductase" evidence="5">
    <location>
        <begin position="135"/>
        <end position="247"/>
    </location>
</feature>
<dbReference type="Gene3D" id="3.30.360.10">
    <property type="entry name" value="Dihydrodipicolinate Reductase, domain 2"/>
    <property type="match status" value="1"/>
</dbReference>
<dbReference type="EMBL" id="PDJG01000001">
    <property type="protein sequence ID" value="PFG33016.1"/>
    <property type="molecule type" value="Genomic_DNA"/>
</dbReference>
<keyword evidence="7" id="KW-1185">Reference proteome</keyword>
<dbReference type="InterPro" id="IPR055170">
    <property type="entry name" value="GFO_IDH_MocA-like_dom"/>
</dbReference>
<dbReference type="Pfam" id="PF01408">
    <property type="entry name" value="GFO_IDH_MocA"/>
    <property type="match status" value="1"/>
</dbReference>
<evidence type="ECO:0000256" key="2">
    <source>
        <dbReference type="ARBA" id="ARBA00023002"/>
    </source>
</evidence>
<evidence type="ECO:0000313" key="7">
    <source>
        <dbReference type="Proteomes" id="UP000225548"/>
    </source>
</evidence>
<dbReference type="Gene3D" id="3.40.50.720">
    <property type="entry name" value="NAD(P)-binding Rossmann-like Domain"/>
    <property type="match status" value="1"/>
</dbReference>
<evidence type="ECO:0000259" key="4">
    <source>
        <dbReference type="Pfam" id="PF01408"/>
    </source>
</evidence>
<feature type="domain" description="Gfo/Idh/MocA-like oxidoreductase N-terminal" evidence="4">
    <location>
        <begin position="2"/>
        <end position="120"/>
    </location>
</feature>
<dbReference type="GO" id="GO:0000166">
    <property type="term" value="F:nucleotide binding"/>
    <property type="evidence" value="ECO:0007669"/>
    <property type="project" value="InterPro"/>
</dbReference>
<sequence length="335" mass="35113">MMRFGILGAAGIAPAALLRPARRRSDVDVVAVASRRPQAAHELAARHGIAVVHADYDALLADPLVDAVYIALPPSEHARWSIRALEAGKHVLCEKPAATSATEATAMVEAAVRSGRRLIEAFHDRYHPATTLMVDMVASGRLGTITQIDGALVAPIPFDAHSIRHDPTLGGGALMDLGCYPVHWLRSLTGAEPTVLTASATLNPLGADETIDATLAFPSGATGRVSASMTVDTFAGRLVVTGERGTATLTNPLHPHLGHSVHITSVTGADHAFTVAGDETYDYQLEAFVTAVRDDAPSLTEGDDIVANMRAIDAIYATAGIGDRGPHTHTKGPDS</sequence>